<accession>A0A6F8XLU1</accession>
<sequence>MTIIAARRRLGGIAVTVVAVVAAAVVLPGAAPASPTGNAAADEVTSQVIAAEQRATPGQREFSDFLTGLLEKAPQHVVDFSWAGDHGVVLASPQGRPRSAVTPRAVPTP</sequence>
<keyword evidence="2" id="KW-1185">Reference proteome</keyword>
<reference evidence="1 2" key="1">
    <citation type="submission" date="2020-03" db="EMBL/GenBank/DDBJ databases">
        <title>Whole genome shotgun sequence of Phytohabitans flavus NBRC 107702.</title>
        <authorList>
            <person name="Komaki H."/>
            <person name="Tamura T."/>
        </authorList>
    </citation>
    <scope>NUCLEOTIDE SEQUENCE [LARGE SCALE GENOMIC DNA]</scope>
    <source>
        <strain evidence="1 2">NBRC 107702</strain>
    </source>
</reference>
<dbReference type="Proteomes" id="UP000502508">
    <property type="component" value="Chromosome"/>
</dbReference>
<protein>
    <submittedName>
        <fullName evidence="1">Uncharacterized protein</fullName>
    </submittedName>
</protein>
<gene>
    <name evidence="1" type="ORF">Pflav_012040</name>
</gene>
<evidence type="ECO:0000313" key="2">
    <source>
        <dbReference type="Proteomes" id="UP000502508"/>
    </source>
</evidence>
<name>A0A6F8XLU1_9ACTN</name>
<organism evidence="1 2">
    <name type="scientific">Phytohabitans flavus</name>
    <dbReference type="NCBI Taxonomy" id="1076124"/>
    <lineage>
        <taxon>Bacteria</taxon>
        <taxon>Bacillati</taxon>
        <taxon>Actinomycetota</taxon>
        <taxon>Actinomycetes</taxon>
        <taxon>Micromonosporales</taxon>
        <taxon>Micromonosporaceae</taxon>
    </lineage>
</organism>
<dbReference type="AlphaFoldDB" id="A0A6F8XLU1"/>
<proteinExistence type="predicted"/>
<dbReference type="KEGG" id="pfla:Pflav_012040"/>
<reference evidence="1 2" key="2">
    <citation type="submission" date="2020-03" db="EMBL/GenBank/DDBJ databases">
        <authorList>
            <person name="Ichikawa N."/>
            <person name="Kimura A."/>
            <person name="Kitahashi Y."/>
            <person name="Uohara A."/>
        </authorList>
    </citation>
    <scope>NUCLEOTIDE SEQUENCE [LARGE SCALE GENOMIC DNA]</scope>
    <source>
        <strain evidence="1 2">NBRC 107702</strain>
    </source>
</reference>
<dbReference type="EMBL" id="AP022870">
    <property type="protein sequence ID" value="BCB74794.1"/>
    <property type="molecule type" value="Genomic_DNA"/>
</dbReference>
<evidence type="ECO:0000313" key="1">
    <source>
        <dbReference type="EMBL" id="BCB74794.1"/>
    </source>
</evidence>